<reference evidence="7" key="1">
    <citation type="submission" date="2023-10" db="EMBL/GenBank/DDBJ databases">
        <authorList>
            <person name="Noh H."/>
        </authorList>
    </citation>
    <scope>NUCLEOTIDE SEQUENCE</scope>
    <source>
        <strain evidence="7">DUCC4014</strain>
    </source>
</reference>
<dbReference type="AlphaFoldDB" id="A0AAF1BEV9"/>
<dbReference type="PANTHER" id="PTHR13137">
    <property type="entry name" value="DC11 ACN9 HOMOLOG"/>
    <property type="match status" value="1"/>
</dbReference>
<dbReference type="GO" id="GO:0034553">
    <property type="term" value="P:mitochondrial respiratory chain complex II assembly"/>
    <property type="evidence" value="ECO:0007669"/>
    <property type="project" value="UniProtKB-UniRule"/>
</dbReference>
<dbReference type="Proteomes" id="UP000827549">
    <property type="component" value="Chromosome 1"/>
</dbReference>
<accession>A0AAF1BEV9</accession>
<dbReference type="GeneID" id="87803990"/>
<evidence type="ECO:0000256" key="6">
    <source>
        <dbReference type="RuleBase" id="RU368039"/>
    </source>
</evidence>
<gene>
    <name evidence="7" type="primary">CNB04080</name>
    <name evidence="7" type="ORF">LOC62_01G000732</name>
</gene>
<comment type="similarity">
    <text evidence="2 6">Belongs to the complex I LYR family. SDHAF3 subfamily.</text>
</comment>
<dbReference type="GO" id="GO:0006105">
    <property type="term" value="P:succinate metabolic process"/>
    <property type="evidence" value="ECO:0007669"/>
    <property type="project" value="TreeGrafter"/>
</dbReference>
<dbReference type="CDD" id="cd20270">
    <property type="entry name" value="Complex1_LYR_SDHAF3_LYRM10"/>
    <property type="match status" value="1"/>
</dbReference>
<name>A0AAF1BEV9_9TREE</name>
<dbReference type="GO" id="GO:0005759">
    <property type="term" value="C:mitochondrial matrix"/>
    <property type="evidence" value="ECO:0007669"/>
    <property type="project" value="UniProtKB-SubCell"/>
</dbReference>
<comment type="function">
    <text evidence="6">Plays an essential role in the assembly of succinate dehydrogenase (SDH), an enzyme complex (also referred to as respiratory complex II) that is a component of both the tricarboxylic acid (TCA) cycle and the mitochondrial electron transport chain, and which couples the oxidation of succinate to fumarate with the reduction of ubiquinone (coenzyme Q) to ubiquinol. Promotes maturation of the iron-sulfur protein subunit of the SDH catalytic dimer, protecting it from the deleterious effects of oxidants. May act together with SDHAF1.</text>
</comment>
<evidence type="ECO:0000256" key="1">
    <source>
        <dbReference type="ARBA" id="ARBA00004305"/>
    </source>
</evidence>
<evidence type="ECO:0000313" key="8">
    <source>
        <dbReference type="Proteomes" id="UP000827549"/>
    </source>
</evidence>
<organism evidence="7 8">
    <name type="scientific">Vanrija pseudolonga</name>
    <dbReference type="NCBI Taxonomy" id="143232"/>
    <lineage>
        <taxon>Eukaryota</taxon>
        <taxon>Fungi</taxon>
        <taxon>Dikarya</taxon>
        <taxon>Basidiomycota</taxon>
        <taxon>Agaricomycotina</taxon>
        <taxon>Tremellomycetes</taxon>
        <taxon>Trichosporonales</taxon>
        <taxon>Trichosporonaceae</taxon>
        <taxon>Vanrija</taxon>
    </lineage>
</organism>
<comment type="subcellular location">
    <subcellularLocation>
        <location evidence="1 6">Mitochondrion matrix</location>
    </subcellularLocation>
</comment>
<dbReference type="InterPro" id="IPR008381">
    <property type="entry name" value="SDHAF3/Sdh7"/>
</dbReference>
<sequence length="149" mass="16880">MLPSTSLRAASTRIPLTLSQASAQVLPPIPLYRRLLRAHRGLPDEMRFMGDAYVKSEFRATRATDNPLHVMAFLQQWKVYLDQISASLAAEGKAWKGRRIEQETMDALSDEQVGQLYELMHASKDVWKAPEQLEREALEAEAAAKKEDK</sequence>
<proteinExistence type="inferred from homology"/>
<dbReference type="PANTHER" id="PTHR13137:SF6">
    <property type="entry name" value="SUCCINATE DEHYDROGENASE ASSEMBLY FACTOR 3, MITOCHONDRIAL"/>
    <property type="match status" value="1"/>
</dbReference>
<evidence type="ECO:0000256" key="5">
    <source>
        <dbReference type="ARBA" id="ARBA00023186"/>
    </source>
</evidence>
<protein>
    <recommendedName>
        <fullName evidence="6">Succinate dehydrogenase assembly factor 3</fullName>
        <shortName evidence="6">SDH assembly factor 3</shortName>
        <shortName evidence="6">SDHAF3</shortName>
    </recommendedName>
</protein>
<evidence type="ECO:0000256" key="4">
    <source>
        <dbReference type="ARBA" id="ARBA00023128"/>
    </source>
</evidence>
<comment type="subunit">
    <text evidence="6">Interacts with the iron-sulfur protein subunit within the SDH catalytic dimer.</text>
</comment>
<evidence type="ECO:0000313" key="7">
    <source>
        <dbReference type="EMBL" id="WOO77141.1"/>
    </source>
</evidence>
<evidence type="ECO:0000256" key="2">
    <source>
        <dbReference type="ARBA" id="ARBA00006020"/>
    </source>
</evidence>
<dbReference type="EMBL" id="CP086714">
    <property type="protein sequence ID" value="WOO77141.1"/>
    <property type="molecule type" value="Genomic_DNA"/>
</dbReference>
<keyword evidence="8" id="KW-1185">Reference proteome</keyword>
<dbReference type="Pfam" id="PF13233">
    <property type="entry name" value="Complex1_LYR_2"/>
    <property type="match status" value="1"/>
</dbReference>
<dbReference type="RefSeq" id="XP_062623173.1">
    <property type="nucleotide sequence ID" value="XM_062767189.1"/>
</dbReference>
<evidence type="ECO:0000256" key="3">
    <source>
        <dbReference type="ARBA" id="ARBA00022946"/>
    </source>
</evidence>
<keyword evidence="5 6" id="KW-0143">Chaperone</keyword>
<keyword evidence="4 6" id="KW-0496">Mitochondrion</keyword>
<dbReference type="GO" id="GO:0005758">
    <property type="term" value="C:mitochondrial intermembrane space"/>
    <property type="evidence" value="ECO:0007669"/>
    <property type="project" value="TreeGrafter"/>
</dbReference>
<keyword evidence="3" id="KW-0809">Transit peptide</keyword>